<dbReference type="EMBL" id="REFY01000002">
    <property type="protein sequence ID" value="RQG91478.1"/>
    <property type="molecule type" value="Genomic_DNA"/>
</dbReference>
<evidence type="ECO:0000313" key="3">
    <source>
        <dbReference type="Proteomes" id="UP000273828"/>
    </source>
</evidence>
<feature type="compositionally biased region" description="Acidic residues" evidence="1">
    <location>
        <begin position="224"/>
        <end position="241"/>
    </location>
</feature>
<reference evidence="2 3" key="1">
    <citation type="submission" date="2018-10" db="EMBL/GenBank/DDBJ databases">
        <title>Natrarchaeobius chitinivorans gen. nov., sp. nov., and Natrarchaeobius haloalkaliphilus sp. nov., alkaliphilic, chitin-utilizing haloarchaea from hypersaline alkaline lakes.</title>
        <authorList>
            <person name="Sorokin D.Y."/>
            <person name="Elcheninov A.G."/>
            <person name="Kostrikina N.A."/>
            <person name="Bale N.J."/>
            <person name="Sinninghe Damste J.S."/>
            <person name="Khijniak T.V."/>
            <person name="Kublanov I.V."/>
            <person name="Toshchakov S.V."/>
        </authorList>
    </citation>
    <scope>NUCLEOTIDE SEQUENCE [LARGE SCALE GENOMIC DNA]</scope>
    <source>
        <strain evidence="2 3">AArcht-Sl</strain>
    </source>
</reference>
<dbReference type="OrthoDB" id="178142at2157"/>
<dbReference type="Proteomes" id="UP000273828">
    <property type="component" value="Unassembled WGS sequence"/>
</dbReference>
<organism evidence="2 3">
    <name type="scientific">Natrarchaeobius halalkaliphilus</name>
    <dbReference type="NCBI Taxonomy" id="1679091"/>
    <lineage>
        <taxon>Archaea</taxon>
        <taxon>Methanobacteriati</taxon>
        <taxon>Methanobacteriota</taxon>
        <taxon>Stenosarchaea group</taxon>
        <taxon>Halobacteria</taxon>
        <taxon>Halobacteriales</taxon>
        <taxon>Natrialbaceae</taxon>
        <taxon>Natrarchaeobius</taxon>
    </lineage>
</organism>
<feature type="compositionally biased region" description="Acidic residues" evidence="1">
    <location>
        <begin position="101"/>
        <end position="123"/>
    </location>
</feature>
<protein>
    <submittedName>
        <fullName evidence="2">Uncharacterized protein</fullName>
    </submittedName>
</protein>
<comment type="caution">
    <text evidence="2">The sequence shown here is derived from an EMBL/GenBank/DDBJ whole genome shotgun (WGS) entry which is preliminary data.</text>
</comment>
<sequence length="258" mass="27095">MTDSTIDDKPGDGGFDVGSSADELFGEIEEEPLEADVDRSDEDGDETGTEHEGEPADEDDTGVEDQTAAAVFGQLKNEVVADGADGVLEDETPEEIIAGADEPDPEPAEPIDDDLLADEDELADLLLTERTKGEEFLWVDSGSSTEDTGTEPDTAPGSDAKSQQGETSEVDLEAETAATPESIADENVDSGSNGRDSSHTDDAEAMDDRVDGGLEVTDERMDEGSDVDSPQDDSDVSETDGDTGGVIGWIKATIGRVF</sequence>
<feature type="compositionally biased region" description="Basic and acidic residues" evidence="1">
    <location>
        <begin position="1"/>
        <end position="11"/>
    </location>
</feature>
<name>A0A3N6LPP4_9EURY</name>
<feature type="compositionally biased region" description="Basic and acidic residues" evidence="1">
    <location>
        <begin position="196"/>
        <end position="223"/>
    </location>
</feature>
<dbReference type="RefSeq" id="WP_124177611.1">
    <property type="nucleotide sequence ID" value="NZ_REFY01000002.1"/>
</dbReference>
<proteinExistence type="predicted"/>
<feature type="region of interest" description="Disordered" evidence="1">
    <location>
        <begin position="82"/>
        <end position="247"/>
    </location>
</feature>
<feature type="region of interest" description="Disordered" evidence="1">
    <location>
        <begin position="1"/>
        <end position="65"/>
    </location>
</feature>
<evidence type="ECO:0000313" key="2">
    <source>
        <dbReference type="EMBL" id="RQG91478.1"/>
    </source>
</evidence>
<evidence type="ECO:0000256" key="1">
    <source>
        <dbReference type="SAM" id="MobiDB-lite"/>
    </source>
</evidence>
<feature type="compositionally biased region" description="Acidic residues" evidence="1">
    <location>
        <begin position="24"/>
        <end position="47"/>
    </location>
</feature>
<dbReference type="AlphaFoldDB" id="A0A3N6LPP4"/>
<keyword evidence="3" id="KW-1185">Reference proteome</keyword>
<accession>A0A3N6LPP4</accession>
<gene>
    <name evidence="2" type="ORF">EA462_05815</name>
</gene>